<keyword evidence="2" id="KW-1185">Reference proteome</keyword>
<dbReference type="InterPro" id="IPR016181">
    <property type="entry name" value="Acyl_CoA_acyltransferase"/>
</dbReference>
<evidence type="ECO:0000313" key="2">
    <source>
        <dbReference type="Proteomes" id="UP000831532"/>
    </source>
</evidence>
<organism evidence="1 2">
    <name type="scientific">Massilia violaceinigra</name>
    <dbReference type="NCBI Taxonomy" id="2045208"/>
    <lineage>
        <taxon>Bacteria</taxon>
        <taxon>Pseudomonadati</taxon>
        <taxon>Pseudomonadota</taxon>
        <taxon>Betaproteobacteria</taxon>
        <taxon>Burkholderiales</taxon>
        <taxon>Oxalobacteraceae</taxon>
        <taxon>Telluria group</taxon>
        <taxon>Massilia</taxon>
    </lineage>
</organism>
<dbReference type="RefSeq" id="WP_243490863.1">
    <property type="nucleotide sequence ID" value="NZ_CP063361.1"/>
</dbReference>
<dbReference type="SUPFAM" id="SSF55729">
    <property type="entry name" value="Acyl-CoA N-acyltransferases (Nat)"/>
    <property type="match status" value="1"/>
</dbReference>
<sequence length="151" mass="16875">MADLRLTDKADLGLMYDIESPRYDSAVTDLVTRERAVAHYAGCPSVGYEIDGVPAGGAIFDGRELHLAVLPRFHGRWAWLLAPTLDWLFALCDPVQVRIERDNARCIRFMDGGGWQRIGEDPQYITYLLSSTAAHVFRRRRGGGRASGQSH</sequence>
<accession>A0ABY4AAN1</accession>
<proteinExistence type="predicted"/>
<gene>
    <name evidence="1" type="ORF">INH39_30400</name>
</gene>
<dbReference type="Proteomes" id="UP000831532">
    <property type="component" value="Chromosome"/>
</dbReference>
<dbReference type="EMBL" id="CP063361">
    <property type="protein sequence ID" value="UOD29648.1"/>
    <property type="molecule type" value="Genomic_DNA"/>
</dbReference>
<evidence type="ECO:0000313" key="1">
    <source>
        <dbReference type="EMBL" id="UOD29648.1"/>
    </source>
</evidence>
<name>A0ABY4AAN1_9BURK</name>
<reference evidence="1 2" key="1">
    <citation type="submission" date="2020-10" db="EMBL/GenBank/DDBJ databases">
        <title>Genome analysis of Massilia species.</title>
        <authorList>
            <person name="Jung D.-H."/>
        </authorList>
    </citation>
    <scope>NUCLEOTIDE SEQUENCE [LARGE SCALE GENOMIC DNA]</scope>
    <source>
        <strain evidence="2">sipir</strain>
    </source>
</reference>
<protein>
    <submittedName>
        <fullName evidence="1">GNAT family N-acetyltransferase</fullName>
    </submittedName>
</protein>